<gene>
    <name evidence="2" type="ORF">ACJ72_02818</name>
</gene>
<dbReference type="STRING" id="1658172.A0A1B7P1C7"/>
<dbReference type="Proteomes" id="UP000091918">
    <property type="component" value="Unassembled WGS sequence"/>
</dbReference>
<evidence type="ECO:0000256" key="1">
    <source>
        <dbReference type="SAM" id="MobiDB-lite"/>
    </source>
</evidence>
<reference evidence="2 3" key="1">
    <citation type="submission" date="2015-07" db="EMBL/GenBank/DDBJ databases">
        <title>Emmonsia species relationships and genome sequence.</title>
        <authorList>
            <person name="Cuomo C.A."/>
            <person name="Schwartz I.S."/>
            <person name="Kenyon C."/>
            <person name="de Hoog G.S."/>
            <person name="Govender N.P."/>
            <person name="Botha A."/>
            <person name="Moreno L."/>
            <person name="de Vries M."/>
            <person name="Munoz J.F."/>
            <person name="Stielow J.B."/>
        </authorList>
    </citation>
    <scope>NUCLEOTIDE SEQUENCE [LARGE SCALE GENOMIC DNA]</scope>
    <source>
        <strain evidence="2 3">CBS 136260</strain>
    </source>
</reference>
<accession>A0A1B7P1C7</accession>
<sequence>MPRGKKRAGLAALASTAIRQGKSKRVRVGPGPRVERRINTRSSRGEREESSEYADDADHSVDDGVNEDRNPDASEDDDDDPDSEDGHDDKEAELIALADLQAALDRTEKRDNHAKEFEKAIGEDEKRLIALVEAGIKEKESESEKFRSRIIHLISTSLAPTGGKKAAAGSTVDAQKVGLEDVTFDRHPLYNRSQALLQCTRSLVQEYDNLAAYISGLEAPPDPTDKWERDCVEARRVIAIGVEASQAEIDRLLVRKDAASRKRDAKEKITSKGKKEGRNVKAKAFAKDEHLQTMLKMGKEKGTLQKKEAYGWGKMAHQVVKGMKALVKALPDERNV</sequence>
<dbReference type="AlphaFoldDB" id="A0A1B7P1C7"/>
<comment type="caution">
    <text evidence="2">The sequence shown here is derived from an EMBL/GenBank/DDBJ whole genome shotgun (WGS) entry which is preliminary data.</text>
</comment>
<feature type="compositionally biased region" description="Basic and acidic residues" evidence="1">
    <location>
        <begin position="33"/>
        <end position="72"/>
    </location>
</feature>
<protein>
    <submittedName>
        <fullName evidence="2">Uncharacterized protein</fullName>
    </submittedName>
</protein>
<evidence type="ECO:0000313" key="3">
    <source>
        <dbReference type="Proteomes" id="UP000091918"/>
    </source>
</evidence>
<dbReference type="OrthoDB" id="4207186at2759"/>
<name>A0A1B7P1C7_9EURO</name>
<organism evidence="2 3">
    <name type="scientific">Emergomyces africanus</name>
    <dbReference type="NCBI Taxonomy" id="1955775"/>
    <lineage>
        <taxon>Eukaryota</taxon>
        <taxon>Fungi</taxon>
        <taxon>Dikarya</taxon>
        <taxon>Ascomycota</taxon>
        <taxon>Pezizomycotina</taxon>
        <taxon>Eurotiomycetes</taxon>
        <taxon>Eurotiomycetidae</taxon>
        <taxon>Onygenales</taxon>
        <taxon>Ajellomycetaceae</taxon>
        <taxon>Emergomyces</taxon>
    </lineage>
</organism>
<evidence type="ECO:0000313" key="2">
    <source>
        <dbReference type="EMBL" id="OAX82826.1"/>
    </source>
</evidence>
<keyword evidence="3" id="KW-1185">Reference proteome</keyword>
<dbReference type="EMBL" id="LGUA01000250">
    <property type="protein sequence ID" value="OAX82826.1"/>
    <property type="molecule type" value="Genomic_DNA"/>
</dbReference>
<feature type="region of interest" description="Disordered" evidence="1">
    <location>
        <begin position="1"/>
        <end position="94"/>
    </location>
</feature>
<feature type="compositionally biased region" description="Acidic residues" evidence="1">
    <location>
        <begin position="73"/>
        <end position="86"/>
    </location>
</feature>
<proteinExistence type="predicted"/>